<protein>
    <submittedName>
        <fullName evidence="2">Uncharacterized protein</fullName>
    </submittedName>
</protein>
<name>A0A8H7TZN0_9APHY</name>
<dbReference type="Proteomes" id="UP000639403">
    <property type="component" value="Unassembled WGS sequence"/>
</dbReference>
<gene>
    <name evidence="2" type="ORF">IEO21_07448</name>
</gene>
<organism evidence="2 3">
    <name type="scientific">Rhodonia placenta</name>
    <dbReference type="NCBI Taxonomy" id="104341"/>
    <lineage>
        <taxon>Eukaryota</taxon>
        <taxon>Fungi</taxon>
        <taxon>Dikarya</taxon>
        <taxon>Basidiomycota</taxon>
        <taxon>Agaricomycotina</taxon>
        <taxon>Agaricomycetes</taxon>
        <taxon>Polyporales</taxon>
        <taxon>Adustoporiaceae</taxon>
        <taxon>Rhodonia</taxon>
    </lineage>
</organism>
<sequence length="152" mass="16551">MAPSGPLAGTTVTQCGTTVEARGKERARKLGRTSSRGPQAPIVVYNNPARSRGQTRSPRRRTGCSNCSNNNMASECLNTQAAPLDDFVRSHVRPPHSLRTILSPSNRGLRQRARVAAVLVSTALARHDVPFRYLTVRLCVKIPHDVGRQASQ</sequence>
<accession>A0A8H7TZN0</accession>
<evidence type="ECO:0000313" key="3">
    <source>
        <dbReference type="Proteomes" id="UP000639403"/>
    </source>
</evidence>
<dbReference type="AlphaFoldDB" id="A0A8H7TZN0"/>
<proteinExistence type="predicted"/>
<dbReference type="EMBL" id="JADOXO010000210">
    <property type="protein sequence ID" value="KAF9809319.1"/>
    <property type="molecule type" value="Genomic_DNA"/>
</dbReference>
<comment type="caution">
    <text evidence="2">The sequence shown here is derived from an EMBL/GenBank/DDBJ whole genome shotgun (WGS) entry which is preliminary data.</text>
</comment>
<evidence type="ECO:0000256" key="1">
    <source>
        <dbReference type="SAM" id="MobiDB-lite"/>
    </source>
</evidence>
<evidence type="ECO:0000313" key="2">
    <source>
        <dbReference type="EMBL" id="KAF9809319.1"/>
    </source>
</evidence>
<reference evidence="2" key="2">
    <citation type="journal article" name="Front. Microbiol.">
        <title>Degradative Capacity of Two Strains of Rhodonia placenta: From Phenotype to Genotype.</title>
        <authorList>
            <person name="Kolle M."/>
            <person name="Horta M.A.C."/>
            <person name="Nowrousian M."/>
            <person name="Ohm R.A."/>
            <person name="Benz J.P."/>
            <person name="Pilgard A."/>
        </authorList>
    </citation>
    <scope>NUCLEOTIDE SEQUENCE</scope>
    <source>
        <strain evidence="2">FPRL280</strain>
    </source>
</reference>
<feature type="region of interest" description="Disordered" evidence="1">
    <location>
        <begin position="1"/>
        <end position="68"/>
    </location>
</feature>
<reference evidence="2" key="1">
    <citation type="submission" date="2020-11" db="EMBL/GenBank/DDBJ databases">
        <authorList>
            <person name="Koelle M."/>
            <person name="Horta M.A.C."/>
            <person name="Nowrousian M."/>
            <person name="Ohm R.A."/>
            <person name="Benz P."/>
            <person name="Pilgard A."/>
        </authorList>
    </citation>
    <scope>NUCLEOTIDE SEQUENCE</scope>
    <source>
        <strain evidence="2">FPRL280</strain>
    </source>
</reference>